<proteinExistence type="predicted"/>
<keyword evidence="1" id="KW-0560">Oxidoreductase</keyword>
<dbReference type="Gene3D" id="3.30.70.100">
    <property type="match status" value="1"/>
</dbReference>
<dbReference type="InterPro" id="IPR011008">
    <property type="entry name" value="Dimeric_a/b-barrel"/>
</dbReference>
<dbReference type="Proteomes" id="UP000290365">
    <property type="component" value="Chromosome"/>
</dbReference>
<sequence length="100" mass="11053">MRVGFLARFEARPGKEAEIEPGLKGTLAAVQQLPATTAWFGFRLGPSIFGTLDLFLDEAGRLAHRQARWSRIQEIASQLFVEGSLVIEEVDVLLAKLPEC</sequence>
<name>A0A4P6K622_KTERU</name>
<dbReference type="GO" id="GO:0004497">
    <property type="term" value="F:monooxygenase activity"/>
    <property type="evidence" value="ECO:0007669"/>
    <property type="project" value="UniProtKB-KW"/>
</dbReference>
<gene>
    <name evidence="1" type="ORF">EPA93_11675</name>
</gene>
<keyword evidence="2" id="KW-1185">Reference proteome</keyword>
<protein>
    <submittedName>
        <fullName evidence="1">Antibiotic biosynthesis monooxygenase</fullName>
    </submittedName>
</protein>
<dbReference type="AlphaFoldDB" id="A0A4P6K622"/>
<dbReference type="EMBL" id="CP035758">
    <property type="protein sequence ID" value="QBD83443.1"/>
    <property type="molecule type" value="Genomic_DNA"/>
</dbReference>
<evidence type="ECO:0000313" key="2">
    <source>
        <dbReference type="Proteomes" id="UP000290365"/>
    </source>
</evidence>
<dbReference type="SUPFAM" id="SSF54909">
    <property type="entry name" value="Dimeric alpha+beta barrel"/>
    <property type="match status" value="1"/>
</dbReference>
<evidence type="ECO:0000313" key="1">
    <source>
        <dbReference type="EMBL" id="QBD83443.1"/>
    </source>
</evidence>
<dbReference type="KEGG" id="kbs:EPA93_11675"/>
<accession>A0A4P6K622</accession>
<reference evidence="1 2" key="1">
    <citation type="submission" date="2019-01" db="EMBL/GenBank/DDBJ databases">
        <title>Ktedonosporobacter rubrisoli SCAWS-G2.</title>
        <authorList>
            <person name="Huang Y."/>
            <person name="Yan B."/>
        </authorList>
    </citation>
    <scope>NUCLEOTIDE SEQUENCE [LARGE SCALE GENOMIC DNA]</scope>
    <source>
        <strain evidence="1 2">SCAWS-G2</strain>
    </source>
</reference>
<dbReference type="OrthoDB" id="9804891at2"/>
<keyword evidence="1" id="KW-0503">Monooxygenase</keyword>
<organism evidence="1 2">
    <name type="scientific">Ktedonosporobacter rubrisoli</name>
    <dbReference type="NCBI Taxonomy" id="2509675"/>
    <lineage>
        <taxon>Bacteria</taxon>
        <taxon>Bacillati</taxon>
        <taxon>Chloroflexota</taxon>
        <taxon>Ktedonobacteria</taxon>
        <taxon>Ktedonobacterales</taxon>
        <taxon>Ktedonosporobacteraceae</taxon>
        <taxon>Ktedonosporobacter</taxon>
    </lineage>
</organism>